<sequence length="349" mass="38136">MAYPGGPGCASRERHRPQPAGADMKQSQFESRHAPEWQHFDQRLDALERGKADAAASETFPGDYRRICQHLALAQERGYSSHLIDPLHQLAMRGHQQLYRHRSASSARLLGFILAGFPRLVRAEWRFVLIASLLFFGSLIGMGLLVYGFPELIYSVVSPEQLSEMQSMYDPSASRIGQAAERASDADWMMFGYYIMNNIGIAFQTYASGLLFGLGSLFFLLFNGLMIGAVAGHLTDIGYGQTFWSFVIGHGAFELTAIALAGAAGLKLGWALLAPGRLTRSAALRAAASTSVQLIGGVILFLLIAAFIEAYWSSMTWPGPVIKYLVGSLLWVLVAAYLTLAGRVTHAPD</sequence>
<feature type="transmembrane region" description="Helical" evidence="2">
    <location>
        <begin position="206"/>
        <end position="231"/>
    </location>
</feature>
<dbReference type="PANTHER" id="PTHR35337">
    <property type="entry name" value="SLR1478 PROTEIN"/>
    <property type="match status" value="1"/>
</dbReference>
<feature type="region of interest" description="Disordered" evidence="1">
    <location>
        <begin position="1"/>
        <end position="33"/>
    </location>
</feature>
<dbReference type="EMBL" id="RBOV01000334">
    <property type="protein sequence ID" value="RMN08244.1"/>
    <property type="molecule type" value="Genomic_DNA"/>
</dbReference>
<dbReference type="InterPro" id="IPR002798">
    <property type="entry name" value="SpoIIM-like"/>
</dbReference>
<feature type="transmembrane region" description="Helical" evidence="2">
    <location>
        <begin position="243"/>
        <end position="266"/>
    </location>
</feature>
<evidence type="ECO:0000313" key="3">
    <source>
        <dbReference type="EMBL" id="RMN08244.1"/>
    </source>
</evidence>
<feature type="transmembrane region" description="Helical" evidence="2">
    <location>
        <begin position="127"/>
        <end position="149"/>
    </location>
</feature>
<gene>
    <name evidence="3" type="ORF">ALQ65_100346</name>
</gene>
<name>A0A0P9MM75_9PSED</name>
<evidence type="ECO:0000256" key="1">
    <source>
        <dbReference type="SAM" id="MobiDB-lite"/>
    </source>
</evidence>
<reference evidence="3 4" key="1">
    <citation type="submission" date="2018-08" db="EMBL/GenBank/DDBJ databases">
        <title>Recombination of ecologically and evolutionarily significant loci maintains genetic cohesion in the Pseudomonas syringae species complex.</title>
        <authorList>
            <person name="Dillon M."/>
            <person name="Thakur S."/>
            <person name="Almeida R.N.D."/>
            <person name="Weir B.S."/>
            <person name="Guttman D.S."/>
        </authorList>
    </citation>
    <scope>NUCLEOTIDE SEQUENCE [LARGE SCALE GENOMIC DNA]</scope>
    <source>
        <strain evidence="3 4">ICMP 12341</strain>
    </source>
</reference>
<accession>A0A0P9MM75</accession>
<evidence type="ECO:0000256" key="2">
    <source>
        <dbReference type="SAM" id="Phobius"/>
    </source>
</evidence>
<proteinExistence type="predicted"/>
<dbReference type="Proteomes" id="UP000271468">
    <property type="component" value="Unassembled WGS sequence"/>
</dbReference>
<dbReference type="PANTHER" id="PTHR35337:SF1">
    <property type="entry name" value="SLR1478 PROTEIN"/>
    <property type="match status" value="1"/>
</dbReference>
<feature type="transmembrane region" description="Helical" evidence="2">
    <location>
        <begin position="286"/>
        <end position="312"/>
    </location>
</feature>
<keyword evidence="2" id="KW-0472">Membrane</keyword>
<feature type="transmembrane region" description="Helical" evidence="2">
    <location>
        <begin position="324"/>
        <end position="344"/>
    </location>
</feature>
<organism evidence="3 4">
    <name type="scientific">Pseudomonas syringae pv. coriandricola</name>
    <dbReference type="NCBI Taxonomy" id="264453"/>
    <lineage>
        <taxon>Bacteria</taxon>
        <taxon>Pseudomonadati</taxon>
        <taxon>Pseudomonadota</taxon>
        <taxon>Gammaproteobacteria</taxon>
        <taxon>Pseudomonadales</taxon>
        <taxon>Pseudomonadaceae</taxon>
        <taxon>Pseudomonas</taxon>
    </lineage>
</organism>
<keyword evidence="2" id="KW-1133">Transmembrane helix</keyword>
<comment type="caution">
    <text evidence="3">The sequence shown here is derived from an EMBL/GenBank/DDBJ whole genome shotgun (WGS) entry which is preliminary data.</text>
</comment>
<dbReference type="Pfam" id="PF01944">
    <property type="entry name" value="SpoIIM"/>
    <property type="match status" value="1"/>
</dbReference>
<dbReference type="AlphaFoldDB" id="A0A0P9MM75"/>
<evidence type="ECO:0000313" key="4">
    <source>
        <dbReference type="Proteomes" id="UP000271468"/>
    </source>
</evidence>
<protein>
    <submittedName>
        <fullName evidence="3">Integral membrane protein</fullName>
    </submittedName>
</protein>
<keyword evidence="2" id="KW-0812">Transmembrane</keyword>